<proteinExistence type="predicted"/>
<evidence type="ECO:0000313" key="2">
    <source>
        <dbReference type="EMBL" id="KAK4032689.1"/>
    </source>
</evidence>
<reference evidence="3" key="1">
    <citation type="journal article" date="2023" name="Mol. Phylogenet. Evol.">
        <title>Genome-scale phylogeny and comparative genomics of the fungal order Sordariales.</title>
        <authorList>
            <person name="Hensen N."/>
            <person name="Bonometti L."/>
            <person name="Westerberg I."/>
            <person name="Brannstrom I.O."/>
            <person name="Guillou S."/>
            <person name="Cros-Aarteil S."/>
            <person name="Calhoun S."/>
            <person name="Haridas S."/>
            <person name="Kuo A."/>
            <person name="Mondo S."/>
            <person name="Pangilinan J."/>
            <person name="Riley R."/>
            <person name="LaButti K."/>
            <person name="Andreopoulos B."/>
            <person name="Lipzen A."/>
            <person name="Chen C."/>
            <person name="Yan M."/>
            <person name="Daum C."/>
            <person name="Ng V."/>
            <person name="Clum A."/>
            <person name="Steindorff A."/>
            <person name="Ohm R.A."/>
            <person name="Martin F."/>
            <person name="Silar P."/>
            <person name="Natvig D.O."/>
            <person name="Lalanne C."/>
            <person name="Gautier V."/>
            <person name="Ament-Velasquez S.L."/>
            <person name="Kruys A."/>
            <person name="Hutchinson M.I."/>
            <person name="Powell A.J."/>
            <person name="Barry K."/>
            <person name="Miller A.N."/>
            <person name="Grigoriev I.V."/>
            <person name="Debuchy R."/>
            <person name="Gladieux P."/>
            <person name="Hiltunen Thoren M."/>
            <person name="Johannesson H."/>
        </authorList>
    </citation>
    <scope>NUCLEOTIDE SEQUENCE [LARGE SCALE GENOMIC DNA]</scope>
    <source>
        <strain evidence="3">CBS 284.82</strain>
    </source>
</reference>
<dbReference type="Proteomes" id="UP001303115">
    <property type="component" value="Unassembled WGS sequence"/>
</dbReference>
<evidence type="ECO:0000313" key="3">
    <source>
        <dbReference type="Proteomes" id="UP001303115"/>
    </source>
</evidence>
<accession>A0AAN6P6J2</accession>
<organism evidence="2 3">
    <name type="scientific">Parachaetomium inaequale</name>
    <dbReference type="NCBI Taxonomy" id="2588326"/>
    <lineage>
        <taxon>Eukaryota</taxon>
        <taxon>Fungi</taxon>
        <taxon>Dikarya</taxon>
        <taxon>Ascomycota</taxon>
        <taxon>Pezizomycotina</taxon>
        <taxon>Sordariomycetes</taxon>
        <taxon>Sordariomycetidae</taxon>
        <taxon>Sordariales</taxon>
        <taxon>Chaetomiaceae</taxon>
        <taxon>Parachaetomium</taxon>
    </lineage>
</organism>
<name>A0AAN6P6J2_9PEZI</name>
<dbReference type="AlphaFoldDB" id="A0AAN6P6J2"/>
<evidence type="ECO:0000256" key="1">
    <source>
        <dbReference type="SAM" id="MobiDB-lite"/>
    </source>
</evidence>
<sequence length="139" mass="15238">MSPNARKPPSTGPSRDPNPYRQGQTMRIHSHTPPRPYRACYGNVDAVRKPVRGLVDISGRPNIDHSCFVFSNPPLETEPPAQAKAHELTIVGEVSHTPKEKGGGPRLVSYYLDSDKAHCYVAEIYDALEYRLANAGDGG</sequence>
<keyword evidence="3" id="KW-1185">Reference proteome</keyword>
<gene>
    <name evidence="2" type="ORF">C8A01DRAFT_40859</name>
</gene>
<feature type="region of interest" description="Disordered" evidence="1">
    <location>
        <begin position="1"/>
        <end position="35"/>
    </location>
</feature>
<protein>
    <submittedName>
        <fullName evidence="2">Uncharacterized protein</fullName>
    </submittedName>
</protein>
<dbReference type="EMBL" id="MU854583">
    <property type="protein sequence ID" value="KAK4032689.1"/>
    <property type="molecule type" value="Genomic_DNA"/>
</dbReference>
<comment type="caution">
    <text evidence="2">The sequence shown here is derived from an EMBL/GenBank/DDBJ whole genome shotgun (WGS) entry which is preliminary data.</text>
</comment>